<reference evidence="5 6" key="1">
    <citation type="submission" date="2016-10" db="EMBL/GenBank/DDBJ databases">
        <authorList>
            <person name="de Groot N.N."/>
        </authorList>
    </citation>
    <scope>NUCLEOTIDE SEQUENCE [LARGE SCALE GENOMIC DNA]</scope>
    <source>
        <strain evidence="5 6">CGMCC 1.7659</strain>
    </source>
</reference>
<keyword evidence="3" id="KW-0804">Transcription</keyword>
<dbReference type="Pfam" id="PF12833">
    <property type="entry name" value="HTH_18"/>
    <property type="match status" value="1"/>
</dbReference>
<organism evidence="5 6">
    <name type="scientific">Dokdonella immobilis</name>
    <dbReference type="NCBI Taxonomy" id="578942"/>
    <lineage>
        <taxon>Bacteria</taxon>
        <taxon>Pseudomonadati</taxon>
        <taxon>Pseudomonadota</taxon>
        <taxon>Gammaproteobacteria</taxon>
        <taxon>Lysobacterales</taxon>
        <taxon>Rhodanobacteraceae</taxon>
        <taxon>Dokdonella</taxon>
    </lineage>
</organism>
<dbReference type="PANTHER" id="PTHR46796:SF13">
    <property type="entry name" value="HTH-TYPE TRANSCRIPTIONAL ACTIVATOR RHAS"/>
    <property type="match status" value="1"/>
</dbReference>
<evidence type="ECO:0000313" key="5">
    <source>
        <dbReference type="EMBL" id="SFN63558.1"/>
    </source>
</evidence>
<name>A0A1I5AMA7_9GAMM</name>
<dbReference type="RefSeq" id="WP_092410572.1">
    <property type="nucleotide sequence ID" value="NZ_FOVF01000040.1"/>
</dbReference>
<dbReference type="PANTHER" id="PTHR46796">
    <property type="entry name" value="HTH-TYPE TRANSCRIPTIONAL ACTIVATOR RHAS-RELATED"/>
    <property type="match status" value="1"/>
</dbReference>
<sequence>MRYREKIDPHNGLLNVRSATPLPGYWRYLPSPALAPFVEHFWTVEWDLAEPVLRETLPYPNAHIILEPGICALGGVSTKKFSRVLAGKSRVLGTKFQPGGLRPFIDRPVSALTDKVVALEELFGAAAADLGRRALAHTDHHAAIGVIESFLLERDPRAVDELELLRRMTARIAGDREMRTVEALGREFGLGVRSLQRLFREFVGVSPKWMIRRFRMQEAAETLAAAARVDWAELALGLGYTDQAHFNRDFKRLIGTTPGAYFKALADKADG</sequence>
<dbReference type="PROSITE" id="PS01124">
    <property type="entry name" value="HTH_ARAC_FAMILY_2"/>
    <property type="match status" value="1"/>
</dbReference>
<keyword evidence="6" id="KW-1185">Reference proteome</keyword>
<keyword evidence="2 5" id="KW-0238">DNA-binding</keyword>
<dbReference type="AlphaFoldDB" id="A0A1I5AMA7"/>
<dbReference type="InterPro" id="IPR018060">
    <property type="entry name" value="HTH_AraC"/>
</dbReference>
<dbReference type="Pfam" id="PF20240">
    <property type="entry name" value="DUF6597"/>
    <property type="match status" value="1"/>
</dbReference>
<dbReference type="InterPro" id="IPR050204">
    <property type="entry name" value="AraC_XylS_family_regulators"/>
</dbReference>
<dbReference type="SMART" id="SM00342">
    <property type="entry name" value="HTH_ARAC"/>
    <property type="match status" value="1"/>
</dbReference>
<evidence type="ECO:0000256" key="1">
    <source>
        <dbReference type="ARBA" id="ARBA00023015"/>
    </source>
</evidence>
<dbReference type="Proteomes" id="UP000198575">
    <property type="component" value="Unassembled WGS sequence"/>
</dbReference>
<evidence type="ECO:0000313" key="6">
    <source>
        <dbReference type="Proteomes" id="UP000198575"/>
    </source>
</evidence>
<dbReference type="STRING" id="578942.SAMN05216289_1404"/>
<protein>
    <submittedName>
        <fullName evidence="5">AraC-type DNA-binding protein</fullName>
    </submittedName>
</protein>
<dbReference type="GO" id="GO:0043565">
    <property type="term" value="F:sequence-specific DNA binding"/>
    <property type="evidence" value="ECO:0007669"/>
    <property type="project" value="InterPro"/>
</dbReference>
<evidence type="ECO:0000256" key="3">
    <source>
        <dbReference type="ARBA" id="ARBA00023163"/>
    </source>
</evidence>
<dbReference type="InterPro" id="IPR009057">
    <property type="entry name" value="Homeodomain-like_sf"/>
</dbReference>
<dbReference type="InterPro" id="IPR046532">
    <property type="entry name" value="DUF6597"/>
</dbReference>
<dbReference type="Gene3D" id="1.10.10.60">
    <property type="entry name" value="Homeodomain-like"/>
    <property type="match status" value="1"/>
</dbReference>
<keyword evidence="1" id="KW-0805">Transcription regulation</keyword>
<evidence type="ECO:0000259" key="4">
    <source>
        <dbReference type="PROSITE" id="PS01124"/>
    </source>
</evidence>
<proteinExistence type="predicted"/>
<evidence type="ECO:0000256" key="2">
    <source>
        <dbReference type="ARBA" id="ARBA00023125"/>
    </source>
</evidence>
<dbReference type="EMBL" id="FOVF01000040">
    <property type="protein sequence ID" value="SFN63558.1"/>
    <property type="molecule type" value="Genomic_DNA"/>
</dbReference>
<feature type="domain" description="HTH araC/xylS-type" evidence="4">
    <location>
        <begin position="162"/>
        <end position="264"/>
    </location>
</feature>
<accession>A0A1I5AMA7</accession>
<dbReference type="OrthoDB" id="9809338at2"/>
<dbReference type="GO" id="GO:0003700">
    <property type="term" value="F:DNA-binding transcription factor activity"/>
    <property type="evidence" value="ECO:0007669"/>
    <property type="project" value="InterPro"/>
</dbReference>
<dbReference type="SUPFAM" id="SSF46689">
    <property type="entry name" value="Homeodomain-like"/>
    <property type="match status" value="1"/>
</dbReference>
<gene>
    <name evidence="5" type="ORF">SAMN05216289_1404</name>
</gene>